<reference evidence="1 2" key="1">
    <citation type="journal article" date="2021" name="Elife">
        <title>Chloroplast acquisition without the gene transfer in kleptoplastic sea slugs, Plakobranchus ocellatus.</title>
        <authorList>
            <person name="Maeda T."/>
            <person name="Takahashi S."/>
            <person name="Yoshida T."/>
            <person name="Shimamura S."/>
            <person name="Takaki Y."/>
            <person name="Nagai Y."/>
            <person name="Toyoda A."/>
            <person name="Suzuki Y."/>
            <person name="Arimoto A."/>
            <person name="Ishii H."/>
            <person name="Satoh N."/>
            <person name="Nishiyama T."/>
            <person name="Hasebe M."/>
            <person name="Maruyama T."/>
            <person name="Minagawa J."/>
            <person name="Obokata J."/>
            <person name="Shigenobu S."/>
        </authorList>
    </citation>
    <scope>NUCLEOTIDE SEQUENCE [LARGE SCALE GENOMIC DNA]</scope>
</reference>
<organism evidence="1 2">
    <name type="scientific">Plakobranchus ocellatus</name>
    <dbReference type="NCBI Taxonomy" id="259542"/>
    <lineage>
        <taxon>Eukaryota</taxon>
        <taxon>Metazoa</taxon>
        <taxon>Spiralia</taxon>
        <taxon>Lophotrochozoa</taxon>
        <taxon>Mollusca</taxon>
        <taxon>Gastropoda</taxon>
        <taxon>Heterobranchia</taxon>
        <taxon>Euthyneura</taxon>
        <taxon>Panpulmonata</taxon>
        <taxon>Sacoglossa</taxon>
        <taxon>Placobranchoidea</taxon>
        <taxon>Plakobranchidae</taxon>
        <taxon>Plakobranchus</taxon>
    </lineage>
</organism>
<dbReference type="Proteomes" id="UP000735302">
    <property type="component" value="Unassembled WGS sequence"/>
</dbReference>
<comment type="caution">
    <text evidence="1">The sequence shown here is derived from an EMBL/GenBank/DDBJ whole genome shotgun (WGS) entry which is preliminary data.</text>
</comment>
<gene>
    <name evidence="1" type="ORF">PoB_007427800</name>
</gene>
<proteinExistence type="predicted"/>
<dbReference type="AlphaFoldDB" id="A0AAV4DTV1"/>
<sequence>MRCFACTFTIASSSVMRIRRARRQRRRKICKEEEDGRVQQDIGFVFKYIACQQHDDLRLLGHLSDQSAGGGARTRDRWESLHNSGWVPYPLCQQSLAQILLS</sequence>
<keyword evidence="2" id="KW-1185">Reference proteome</keyword>
<evidence type="ECO:0000313" key="1">
    <source>
        <dbReference type="EMBL" id="GFO47773.1"/>
    </source>
</evidence>
<dbReference type="EMBL" id="BLXT01008342">
    <property type="protein sequence ID" value="GFO47773.1"/>
    <property type="molecule type" value="Genomic_DNA"/>
</dbReference>
<evidence type="ECO:0000313" key="2">
    <source>
        <dbReference type="Proteomes" id="UP000735302"/>
    </source>
</evidence>
<accession>A0AAV4DTV1</accession>
<protein>
    <submittedName>
        <fullName evidence="1">Uncharacterized protein</fullName>
    </submittedName>
</protein>
<name>A0AAV4DTV1_9GAST</name>